<dbReference type="EMBL" id="JARBHB010000004">
    <property type="protein sequence ID" value="KAJ8886555.1"/>
    <property type="molecule type" value="Genomic_DNA"/>
</dbReference>
<keyword evidence="3" id="KW-1185">Reference proteome</keyword>
<dbReference type="InterPro" id="IPR050863">
    <property type="entry name" value="CenT-Element_Derived"/>
</dbReference>
<evidence type="ECO:0000259" key="1">
    <source>
        <dbReference type="Pfam" id="PF03184"/>
    </source>
</evidence>
<dbReference type="Proteomes" id="UP001159363">
    <property type="component" value="Chromosome X"/>
</dbReference>
<dbReference type="PANTHER" id="PTHR19303">
    <property type="entry name" value="TRANSPOSON"/>
    <property type="match status" value="1"/>
</dbReference>
<name>A0ABQ9HQX9_9NEOP</name>
<proteinExistence type="predicted"/>
<gene>
    <name evidence="2" type="ORF">PR048_012766</name>
</gene>
<evidence type="ECO:0000313" key="2">
    <source>
        <dbReference type="EMBL" id="KAJ8886555.1"/>
    </source>
</evidence>
<accession>A0ABQ9HQX9</accession>
<sequence length="192" mass="21957">MSPEQVYNANETALYWRGMQRNTLCTLDNAHTGMNKINERLTVLGCSNAAGTHKLKLLVICKIMRPRKLRDVKVMSIEYIASIKAWLTTKITTEWFNSFVQQARQHCNNVDLKQDCKIIPPQHQGILCSLKCHYRLEFLRSFSSDLNGGKTIKCRLWQGLGTAFLNQLSTMPGTNCGRQLFTEENENEPADF</sequence>
<protein>
    <recommendedName>
        <fullName evidence="1">DDE-1 domain-containing protein</fullName>
    </recommendedName>
</protein>
<dbReference type="PANTHER" id="PTHR19303:SF16">
    <property type="entry name" value="JERKY PROTEIN HOMOLOG-LIKE"/>
    <property type="match status" value="1"/>
</dbReference>
<organism evidence="2 3">
    <name type="scientific">Dryococelus australis</name>
    <dbReference type="NCBI Taxonomy" id="614101"/>
    <lineage>
        <taxon>Eukaryota</taxon>
        <taxon>Metazoa</taxon>
        <taxon>Ecdysozoa</taxon>
        <taxon>Arthropoda</taxon>
        <taxon>Hexapoda</taxon>
        <taxon>Insecta</taxon>
        <taxon>Pterygota</taxon>
        <taxon>Neoptera</taxon>
        <taxon>Polyneoptera</taxon>
        <taxon>Phasmatodea</taxon>
        <taxon>Verophasmatodea</taxon>
        <taxon>Anareolatae</taxon>
        <taxon>Phasmatidae</taxon>
        <taxon>Eurycanthinae</taxon>
        <taxon>Dryococelus</taxon>
    </lineage>
</organism>
<reference evidence="2 3" key="1">
    <citation type="submission" date="2023-02" db="EMBL/GenBank/DDBJ databases">
        <title>LHISI_Scaffold_Assembly.</title>
        <authorList>
            <person name="Stuart O.P."/>
            <person name="Cleave R."/>
            <person name="Magrath M.J.L."/>
            <person name="Mikheyev A.S."/>
        </authorList>
    </citation>
    <scope>NUCLEOTIDE SEQUENCE [LARGE SCALE GENOMIC DNA]</scope>
    <source>
        <strain evidence="2">Daus_M_001</strain>
        <tissue evidence="2">Leg muscle</tissue>
    </source>
</reference>
<comment type="caution">
    <text evidence="2">The sequence shown here is derived from an EMBL/GenBank/DDBJ whole genome shotgun (WGS) entry which is preliminary data.</text>
</comment>
<dbReference type="InterPro" id="IPR004875">
    <property type="entry name" value="DDE_SF_endonuclease_dom"/>
</dbReference>
<evidence type="ECO:0000313" key="3">
    <source>
        <dbReference type="Proteomes" id="UP001159363"/>
    </source>
</evidence>
<dbReference type="Pfam" id="PF03184">
    <property type="entry name" value="DDE_1"/>
    <property type="match status" value="1"/>
</dbReference>
<feature type="domain" description="DDE-1" evidence="1">
    <location>
        <begin position="38"/>
        <end position="104"/>
    </location>
</feature>